<dbReference type="NCBIfam" id="NF037970">
    <property type="entry name" value="vanZ_1"/>
    <property type="match status" value="1"/>
</dbReference>
<dbReference type="EMBL" id="JANUGU010000002">
    <property type="protein sequence ID" value="MCS0658401.1"/>
    <property type="molecule type" value="Genomic_DNA"/>
</dbReference>
<keyword evidence="1" id="KW-1133">Transmembrane helix</keyword>
<evidence type="ECO:0000259" key="2">
    <source>
        <dbReference type="Pfam" id="PF04892"/>
    </source>
</evidence>
<dbReference type="InterPro" id="IPR006976">
    <property type="entry name" value="VanZ-like"/>
</dbReference>
<dbReference type="PANTHER" id="PTHR28008">
    <property type="entry name" value="DOMAIN PROTEIN, PUTATIVE (AFU_ORTHOLOGUE AFUA_3G10980)-RELATED"/>
    <property type="match status" value="1"/>
</dbReference>
<dbReference type="RefSeq" id="WP_258811584.1">
    <property type="nucleotide sequence ID" value="NZ_JANUGU010000002.1"/>
</dbReference>
<organism evidence="3 4">
    <name type="scientific">Massilia terrae</name>
    <dbReference type="NCBI Taxonomy" id="1811224"/>
    <lineage>
        <taxon>Bacteria</taxon>
        <taxon>Pseudomonadati</taxon>
        <taxon>Pseudomonadota</taxon>
        <taxon>Betaproteobacteria</taxon>
        <taxon>Burkholderiales</taxon>
        <taxon>Oxalobacteraceae</taxon>
        <taxon>Telluria group</taxon>
        <taxon>Massilia</taxon>
    </lineage>
</organism>
<dbReference type="PANTHER" id="PTHR28008:SF1">
    <property type="entry name" value="DOMAIN PROTEIN, PUTATIVE (AFU_ORTHOLOGUE AFUA_3G10980)-RELATED"/>
    <property type="match status" value="1"/>
</dbReference>
<evidence type="ECO:0000313" key="3">
    <source>
        <dbReference type="EMBL" id="MCS0658401.1"/>
    </source>
</evidence>
<feature type="transmembrane region" description="Helical" evidence="1">
    <location>
        <begin position="35"/>
        <end position="52"/>
    </location>
</feature>
<feature type="transmembrane region" description="Helical" evidence="1">
    <location>
        <begin position="58"/>
        <end position="79"/>
    </location>
</feature>
<keyword evidence="4" id="KW-1185">Reference proteome</keyword>
<accession>A0ABT2CXW5</accession>
<feature type="transmembrane region" description="Helical" evidence="1">
    <location>
        <begin position="6"/>
        <end position="23"/>
    </location>
</feature>
<feature type="domain" description="VanZ-like" evidence="2">
    <location>
        <begin position="33"/>
        <end position="102"/>
    </location>
</feature>
<reference evidence="3 4" key="1">
    <citation type="submission" date="2022-08" db="EMBL/GenBank/DDBJ databases">
        <title>Reclassification of Massilia species as members of the genera Telluria, Duganella, Pseudoduganella, Mokoshia gen. nov. and Zemynaea gen. nov. using orthogonal and non-orthogonal genome-based approaches.</title>
        <authorList>
            <person name="Bowman J.P."/>
        </authorList>
    </citation>
    <scope>NUCLEOTIDE SEQUENCE [LARGE SCALE GENOMIC DNA]</scope>
    <source>
        <strain evidence="3 4">JCM 31606</strain>
    </source>
</reference>
<sequence>MVWEVLLICLGGVAVVAGCLVPNRYLPRAMPNDKFLHFAAFAVLAALALRIAHGRVEAALWLLGLLLAGWAIECLQALVPDRKFCWRDIGANAAGIAFAAACTGLYAGLA</sequence>
<dbReference type="Pfam" id="PF04892">
    <property type="entry name" value="VanZ"/>
    <property type="match status" value="1"/>
</dbReference>
<dbReference type="Proteomes" id="UP001204621">
    <property type="component" value="Unassembled WGS sequence"/>
</dbReference>
<keyword evidence="1" id="KW-0472">Membrane</keyword>
<evidence type="ECO:0000256" key="1">
    <source>
        <dbReference type="SAM" id="Phobius"/>
    </source>
</evidence>
<keyword evidence="1" id="KW-0812">Transmembrane</keyword>
<feature type="transmembrane region" description="Helical" evidence="1">
    <location>
        <begin position="91"/>
        <end position="109"/>
    </location>
</feature>
<protein>
    <submittedName>
        <fullName evidence="3">VanZ family protein</fullName>
    </submittedName>
</protein>
<gene>
    <name evidence="3" type="ORF">NX778_10030</name>
</gene>
<name>A0ABT2CXW5_9BURK</name>
<comment type="caution">
    <text evidence="3">The sequence shown here is derived from an EMBL/GenBank/DDBJ whole genome shotgun (WGS) entry which is preliminary data.</text>
</comment>
<evidence type="ECO:0000313" key="4">
    <source>
        <dbReference type="Proteomes" id="UP001204621"/>
    </source>
</evidence>
<proteinExistence type="predicted"/>